<dbReference type="PANTHER" id="PTHR37534:SF43">
    <property type="entry name" value="FINGER DOMAIN PROTEIN, PUTATIVE (AFU_ORTHOLOGUE AFUA_1G01850)-RELATED"/>
    <property type="match status" value="1"/>
</dbReference>
<dbReference type="Pfam" id="PF11951">
    <property type="entry name" value="Fungal_trans_2"/>
    <property type="match status" value="1"/>
</dbReference>
<name>A0AAI9SYE6_9ASCO</name>
<protein>
    <recommendedName>
        <fullName evidence="6">Transcription factor domain-containing protein</fullName>
    </recommendedName>
</protein>
<reference evidence="4" key="1">
    <citation type="journal article" date="2022" name="DNA Res.">
        <title>Genome analysis of five recently described species of the CUG-Ser clade uncovers Candida theae as a new hybrid lineage with pathogenic potential in the Candida parapsilosis species complex.</title>
        <authorList>
            <person name="Mixao V."/>
            <person name="Del Olmo V."/>
            <person name="Hegedusova E."/>
            <person name="Saus E."/>
            <person name="Pryszcz L."/>
            <person name="Cillingova A."/>
            <person name="Nosek J."/>
            <person name="Gabaldon T."/>
        </authorList>
    </citation>
    <scope>NUCLEOTIDE SEQUENCE</scope>
    <source>
        <strain evidence="4">CBS 10844</strain>
    </source>
</reference>
<proteinExistence type="predicted"/>
<organism evidence="4 5">
    <name type="scientific">Candida oxycetoniae</name>
    <dbReference type="NCBI Taxonomy" id="497107"/>
    <lineage>
        <taxon>Eukaryota</taxon>
        <taxon>Fungi</taxon>
        <taxon>Dikarya</taxon>
        <taxon>Ascomycota</taxon>
        <taxon>Saccharomycotina</taxon>
        <taxon>Pichiomycetes</taxon>
        <taxon>Debaryomycetaceae</taxon>
        <taxon>Candida/Lodderomyces clade</taxon>
        <taxon>Candida</taxon>
    </lineage>
</organism>
<dbReference type="GO" id="GO:0045944">
    <property type="term" value="P:positive regulation of transcription by RNA polymerase II"/>
    <property type="evidence" value="ECO:0007669"/>
    <property type="project" value="TreeGrafter"/>
</dbReference>
<evidence type="ECO:0008006" key="6">
    <source>
        <dbReference type="Google" id="ProtNLM"/>
    </source>
</evidence>
<dbReference type="InterPro" id="IPR021858">
    <property type="entry name" value="Fun_TF"/>
</dbReference>
<keyword evidence="5" id="KW-1185">Reference proteome</keyword>
<evidence type="ECO:0000256" key="1">
    <source>
        <dbReference type="ARBA" id="ARBA00004123"/>
    </source>
</evidence>
<evidence type="ECO:0000256" key="3">
    <source>
        <dbReference type="SAM" id="MobiDB-lite"/>
    </source>
</evidence>
<dbReference type="GeneID" id="73379754"/>
<accession>A0AAI9SYE6</accession>
<dbReference type="GO" id="GO:0000976">
    <property type="term" value="F:transcription cis-regulatory region binding"/>
    <property type="evidence" value="ECO:0007669"/>
    <property type="project" value="TreeGrafter"/>
</dbReference>
<dbReference type="PANTHER" id="PTHR37534">
    <property type="entry name" value="TRANSCRIPTIONAL ACTIVATOR PROTEIN UGA3"/>
    <property type="match status" value="1"/>
</dbReference>
<evidence type="ECO:0000313" key="5">
    <source>
        <dbReference type="Proteomes" id="UP001202479"/>
    </source>
</evidence>
<dbReference type="GO" id="GO:0003700">
    <property type="term" value="F:DNA-binding transcription factor activity"/>
    <property type="evidence" value="ECO:0007669"/>
    <property type="project" value="TreeGrafter"/>
</dbReference>
<dbReference type="EMBL" id="JAHUZD010000069">
    <property type="protein sequence ID" value="KAI3405052.2"/>
    <property type="molecule type" value="Genomic_DNA"/>
</dbReference>
<dbReference type="GO" id="GO:0005634">
    <property type="term" value="C:nucleus"/>
    <property type="evidence" value="ECO:0007669"/>
    <property type="project" value="UniProtKB-SubCell"/>
</dbReference>
<dbReference type="Proteomes" id="UP001202479">
    <property type="component" value="Unassembled WGS sequence"/>
</dbReference>
<dbReference type="AlphaFoldDB" id="A0AAI9SYE6"/>
<feature type="region of interest" description="Disordered" evidence="3">
    <location>
        <begin position="1"/>
        <end position="23"/>
    </location>
</feature>
<keyword evidence="2" id="KW-0539">Nucleus</keyword>
<dbReference type="RefSeq" id="XP_049180797.1">
    <property type="nucleotide sequence ID" value="XM_049323334.1"/>
</dbReference>
<evidence type="ECO:0000313" key="4">
    <source>
        <dbReference type="EMBL" id="KAI3405052.2"/>
    </source>
</evidence>
<gene>
    <name evidence="4" type="ORF">KGF56_002137</name>
</gene>
<evidence type="ECO:0000256" key="2">
    <source>
        <dbReference type="ARBA" id="ARBA00023242"/>
    </source>
</evidence>
<comment type="caution">
    <text evidence="4">The sequence shown here is derived from an EMBL/GenBank/DDBJ whole genome shotgun (WGS) entry which is preliminary data.</text>
</comment>
<sequence>MKLKWGGRPYKDENKRRKADQVYGTTGSRTIAKGCKRENTKVINDDEIDTESSLPSLLLSPATASSFHTFVTSSYSSVLPSASDDETGTKELKQSTDAVHAASYFYGLESLQGAIDQMSNGETRQICLQDSKILREFMLKIDENDNASTLSPTDTSAPSSYSQDLEKIEEYLSLQVPNFTMESMPLVYTPRHRAYENDFCPILQQQQQQQQPNGSSYEMFFNSIPPSLEALPSLLLEVPFYKSLLHFWVNVASQHCVPVPSHIYRENPFKVLLPQMAMEYPSILTTLLAFSAKMRSQLIGSDDVPDVIIDTLLSRSCTELLKLLQDESKAASDEALTTALLLSCFETLNSKDLNKHRVHTIGARQMIKAREANLLPKKSDKDVTFFLLRWFVYMDVIGALSASSNSDQYLLISGDAGSYEPVNSLTTLNVANQVVMNRSSHNIDLLMGFDLKLLSYFVKITLVARKTTAYLKQPGAAPKTIPQEIICEALEIEKALQNGCSADIEFIEPGNSLKRKEAEILKCTNKIFCDCVTIHLYRRGLRVPRNSSLVQTLARNVGLLAKKNIPAKSTTETCCVFCFFTAGCETLDITMQQFFEERFKGLSDLGNISARKALRVMRQCWTTGDDWIDAAEKLNLDLALF</sequence>
<comment type="subcellular location">
    <subcellularLocation>
        <location evidence="1">Nucleus</location>
    </subcellularLocation>
</comment>